<dbReference type="EnsemblPlants" id="AVESA.00010b.r2.2AG0239260.1">
    <property type="protein sequence ID" value="AVESA.00010b.r2.2AG0239260.1.CDS"/>
    <property type="gene ID" value="AVESA.00010b.r2.2AG0239260"/>
</dbReference>
<protein>
    <submittedName>
        <fullName evidence="1">Uncharacterized protein</fullName>
    </submittedName>
</protein>
<reference evidence="1" key="1">
    <citation type="submission" date="2021-05" db="EMBL/GenBank/DDBJ databases">
        <authorList>
            <person name="Scholz U."/>
            <person name="Mascher M."/>
            <person name="Fiebig A."/>
        </authorList>
    </citation>
    <scope>NUCLEOTIDE SEQUENCE [LARGE SCALE GENOMIC DNA]</scope>
</reference>
<accession>A0ACD5UEV7</accession>
<evidence type="ECO:0000313" key="1">
    <source>
        <dbReference type="EnsemblPlants" id="AVESA.00010b.r2.2AG0239260.1.CDS"/>
    </source>
</evidence>
<reference evidence="1" key="2">
    <citation type="submission" date="2025-09" db="UniProtKB">
        <authorList>
            <consortium name="EnsemblPlants"/>
        </authorList>
    </citation>
    <scope>IDENTIFICATION</scope>
</reference>
<proteinExistence type="predicted"/>
<dbReference type="Proteomes" id="UP001732700">
    <property type="component" value="Chromosome 2A"/>
</dbReference>
<name>A0ACD5UEV7_AVESA</name>
<organism evidence="1 2">
    <name type="scientific">Avena sativa</name>
    <name type="common">Oat</name>
    <dbReference type="NCBI Taxonomy" id="4498"/>
    <lineage>
        <taxon>Eukaryota</taxon>
        <taxon>Viridiplantae</taxon>
        <taxon>Streptophyta</taxon>
        <taxon>Embryophyta</taxon>
        <taxon>Tracheophyta</taxon>
        <taxon>Spermatophyta</taxon>
        <taxon>Magnoliopsida</taxon>
        <taxon>Liliopsida</taxon>
        <taxon>Poales</taxon>
        <taxon>Poaceae</taxon>
        <taxon>BOP clade</taxon>
        <taxon>Pooideae</taxon>
        <taxon>Poodae</taxon>
        <taxon>Poeae</taxon>
        <taxon>Poeae Chloroplast Group 1 (Aveneae type)</taxon>
        <taxon>Aveninae</taxon>
        <taxon>Avena</taxon>
    </lineage>
</organism>
<keyword evidence="2" id="KW-1185">Reference proteome</keyword>
<sequence>MAKISCFSTLLAGRRHKRVVADSTEKSGGRDDERPRVKPVQESIHATPPDVDKCGDKIEPKIVSDVAVAVAHNGGDTDMLSPVKRDTTLSDDFDFHPHQRLVHGVAVPDALIVSGSAEEAAAAEVEVEVDPSARLKRSCSNIETKRPGGPRQGQGMPARSRSYGDLKDLPGGVNTATDTIARGVSVTEASPASVKTSRTADHVMLKRRSSSQVLPSRSRKLWWRLFLWSHRNLHRPWSARPSEAGTPGRHGGGGYTSDTLEEPEHKKVGEAPPVPNHNQQWVAFARRTH</sequence>
<evidence type="ECO:0000313" key="2">
    <source>
        <dbReference type="Proteomes" id="UP001732700"/>
    </source>
</evidence>